<keyword evidence="2" id="KW-1133">Transmembrane helix</keyword>
<dbReference type="Proteomes" id="UP000604341">
    <property type="component" value="Unassembled WGS sequence"/>
</dbReference>
<dbReference type="EMBL" id="BMPE01000012">
    <property type="protein sequence ID" value="GGL10940.1"/>
    <property type="molecule type" value="Genomic_DNA"/>
</dbReference>
<accession>A0ABQ2FNC3</accession>
<evidence type="ECO:0000256" key="1">
    <source>
        <dbReference type="SAM" id="MobiDB-lite"/>
    </source>
</evidence>
<feature type="region of interest" description="Disordered" evidence="1">
    <location>
        <begin position="341"/>
        <end position="373"/>
    </location>
</feature>
<reference evidence="5" key="1">
    <citation type="journal article" date="2019" name="Int. J. Syst. Evol. Microbiol.">
        <title>The Global Catalogue of Microorganisms (GCM) 10K type strain sequencing project: providing services to taxonomists for standard genome sequencing and annotation.</title>
        <authorList>
            <consortium name="The Broad Institute Genomics Platform"/>
            <consortium name="The Broad Institute Genome Sequencing Center for Infectious Disease"/>
            <person name="Wu L."/>
            <person name="Ma J."/>
        </authorList>
    </citation>
    <scope>NUCLEOTIDE SEQUENCE [LARGE SCALE GENOMIC DNA]</scope>
    <source>
        <strain evidence="5">JCM 19173</strain>
    </source>
</reference>
<proteinExistence type="predicted"/>
<gene>
    <name evidence="4" type="ORF">GCM10010844_32040</name>
</gene>
<evidence type="ECO:0000313" key="4">
    <source>
        <dbReference type="EMBL" id="GGL10940.1"/>
    </source>
</evidence>
<feature type="transmembrane region" description="Helical" evidence="2">
    <location>
        <begin position="29"/>
        <end position="47"/>
    </location>
</feature>
<evidence type="ECO:0000313" key="5">
    <source>
        <dbReference type="Proteomes" id="UP000604341"/>
    </source>
</evidence>
<comment type="caution">
    <text evidence="4">The sequence shown here is derived from an EMBL/GenBank/DDBJ whole genome shotgun (WGS) entry which is preliminary data.</text>
</comment>
<evidence type="ECO:0000259" key="3">
    <source>
        <dbReference type="Pfam" id="PF15604"/>
    </source>
</evidence>
<dbReference type="Pfam" id="PF15604">
    <property type="entry name" value="Ntox15"/>
    <property type="match status" value="1"/>
</dbReference>
<name>A0ABQ2FNC3_9DEIO</name>
<dbReference type="RefSeq" id="WP_189069991.1">
    <property type="nucleotide sequence ID" value="NZ_BMPE01000012.1"/>
</dbReference>
<keyword evidence="2" id="KW-0472">Membrane</keyword>
<organism evidence="4 5">
    <name type="scientific">Deinococcus radiotolerans</name>
    <dbReference type="NCBI Taxonomy" id="1309407"/>
    <lineage>
        <taxon>Bacteria</taxon>
        <taxon>Thermotogati</taxon>
        <taxon>Deinococcota</taxon>
        <taxon>Deinococci</taxon>
        <taxon>Deinococcales</taxon>
        <taxon>Deinococcaceae</taxon>
        <taxon>Deinococcus</taxon>
    </lineage>
</organism>
<feature type="domain" description="Novel toxin 15" evidence="3">
    <location>
        <begin position="242"/>
        <end position="406"/>
    </location>
</feature>
<protein>
    <recommendedName>
        <fullName evidence="3">Novel toxin 15 domain-containing protein</fullName>
    </recommendedName>
</protein>
<keyword evidence="5" id="KW-1185">Reference proteome</keyword>
<sequence length="408" mass="44413">MQPPAARSVPDARSPACLMCPRDRRYAQASFLAAVGGMIPIALTWLGKVAGLGNFGSKVKAVIQKVRGRLDRVVDKIVAKVKGLIEKLTGKSKGKSPESVRDQADGTYGVVKFTAGKERHSVYTEIKNNRPRIMIASTPMDAISQLQNFKKEAVAVGAGKELAGHFQQAGQEVGKGLSILKKSVTSNDFNVKNRLNEQALTTNNRIARYVEVIRSVTQQAKLNLPRMHRVDIAFTTGSFPEQKREFLLQLREQEAGLNAMTIASWEKNRSAFVARFIATGSGRDTTVANRAQRTSTRLSKAALIDDLAANIMANDPSITLKEARKKAAPHAETWIQQQRPLHNPDQVAGGEPAPAHPMAMGGKDVNGSIGPQWKTRIGQLDSQVAAYQASYPGVDCKKVNVNVRLTLS</sequence>
<evidence type="ECO:0000256" key="2">
    <source>
        <dbReference type="SAM" id="Phobius"/>
    </source>
</evidence>
<dbReference type="InterPro" id="IPR028949">
    <property type="entry name" value="Ntox15"/>
</dbReference>
<keyword evidence="2" id="KW-0812">Transmembrane</keyword>